<feature type="region of interest" description="Disordered" evidence="2">
    <location>
        <begin position="277"/>
        <end position="301"/>
    </location>
</feature>
<organism evidence="3 4">
    <name type="scientific">Olpidium bornovanus</name>
    <dbReference type="NCBI Taxonomy" id="278681"/>
    <lineage>
        <taxon>Eukaryota</taxon>
        <taxon>Fungi</taxon>
        <taxon>Fungi incertae sedis</taxon>
        <taxon>Olpidiomycota</taxon>
        <taxon>Olpidiomycotina</taxon>
        <taxon>Olpidiomycetes</taxon>
        <taxon>Olpidiales</taxon>
        <taxon>Olpidiaceae</taxon>
        <taxon>Olpidium</taxon>
    </lineage>
</organism>
<protein>
    <submittedName>
        <fullName evidence="3">Uncharacterized protein</fullName>
    </submittedName>
</protein>
<sequence>MTFSVMPPFLGAALLWCRPSLVPPETSALRSVTALQPSAFTAHCVRLPRTEGTRPPSPARRPPAAAAARPCLRPAGPRRSLAPPPTALPCATLTATLLVFADRPSAEKQAEEEEENALTSRVRALAVEAGGSVRAVEPAFDGFAASAAPEAAAAGLLVTLDGVGTARAVLDRLTAEGRNAFFAEVREQSPQSAFLLPSGAVARCGGLVPRKHVRAGAGEEVGATGDDRHSASSRSSSRMSTCSLTWSEGSSHCSSDADAGADQDSVHLRVPENRTLWLVSPPGSPPVGWTSTREHPPNASTFSDDLYEALRELERMAEFSLDEGGGDEADREATPGGLGAQPGQQFPPPRSPAPQRSIPASTAFSTGSDLHPVIVVEDCGSLSSLADTTITKILPLITTLAITTTAVDTVTARTLTVAATVDNVRGFRKPLDLLFTESGPNRTAFTSLAGTLADPALLANAVPECKAASKRRRGGRLLAVDGKPAASITNIYCPIDCY</sequence>
<dbReference type="GO" id="GO:0005634">
    <property type="term" value="C:nucleus"/>
    <property type="evidence" value="ECO:0007669"/>
    <property type="project" value="TreeGrafter"/>
</dbReference>
<comment type="caution">
    <text evidence="3">The sequence shown here is derived from an EMBL/GenBank/DDBJ whole genome shotgun (WGS) entry which is preliminary data.</text>
</comment>
<feature type="region of interest" description="Disordered" evidence="2">
    <location>
        <begin position="215"/>
        <end position="240"/>
    </location>
</feature>
<proteinExistence type="inferred from homology"/>
<evidence type="ECO:0000256" key="1">
    <source>
        <dbReference type="ARBA" id="ARBA00008209"/>
    </source>
</evidence>
<evidence type="ECO:0000313" key="3">
    <source>
        <dbReference type="EMBL" id="KAG5457004.1"/>
    </source>
</evidence>
<dbReference type="GO" id="GO:0019722">
    <property type="term" value="P:calcium-mediated signaling"/>
    <property type="evidence" value="ECO:0007669"/>
    <property type="project" value="InterPro"/>
</dbReference>
<evidence type="ECO:0000313" key="4">
    <source>
        <dbReference type="Proteomes" id="UP000673691"/>
    </source>
</evidence>
<evidence type="ECO:0000256" key="2">
    <source>
        <dbReference type="SAM" id="MobiDB-lite"/>
    </source>
</evidence>
<name>A0A8H7ZPE1_9FUNG</name>
<gene>
    <name evidence="3" type="ORF">BJ554DRAFT_3098</name>
</gene>
<comment type="similarity">
    <text evidence="1">Belongs to the RCAN family.</text>
</comment>
<dbReference type="GO" id="GO:0005737">
    <property type="term" value="C:cytoplasm"/>
    <property type="evidence" value="ECO:0007669"/>
    <property type="project" value="TreeGrafter"/>
</dbReference>
<dbReference type="InterPro" id="IPR006931">
    <property type="entry name" value="Calcipressin"/>
</dbReference>
<dbReference type="OrthoDB" id="17212at2759"/>
<dbReference type="PANTHER" id="PTHR10300">
    <property type="entry name" value="CALCIPRESSIN"/>
    <property type="match status" value="1"/>
</dbReference>
<accession>A0A8H7ZPE1</accession>
<dbReference type="Proteomes" id="UP000673691">
    <property type="component" value="Unassembled WGS sequence"/>
</dbReference>
<reference evidence="3 4" key="1">
    <citation type="journal article" name="Sci. Rep.">
        <title>Genome-scale phylogenetic analyses confirm Olpidium as the closest living zoosporic fungus to the non-flagellated, terrestrial fungi.</title>
        <authorList>
            <person name="Chang Y."/>
            <person name="Rochon D."/>
            <person name="Sekimoto S."/>
            <person name="Wang Y."/>
            <person name="Chovatia M."/>
            <person name="Sandor L."/>
            <person name="Salamov A."/>
            <person name="Grigoriev I.V."/>
            <person name="Stajich J.E."/>
            <person name="Spatafora J.W."/>
        </authorList>
    </citation>
    <scope>NUCLEOTIDE SEQUENCE [LARGE SCALE GENOMIC DNA]</scope>
    <source>
        <strain evidence="3">S191</strain>
    </source>
</reference>
<dbReference type="Pfam" id="PF04847">
    <property type="entry name" value="Calcipressin"/>
    <property type="match status" value="1"/>
</dbReference>
<feature type="region of interest" description="Disordered" evidence="2">
    <location>
        <begin position="320"/>
        <end position="363"/>
    </location>
</feature>
<feature type="compositionally biased region" description="Acidic residues" evidence="2">
    <location>
        <begin position="320"/>
        <end position="330"/>
    </location>
</feature>
<dbReference type="PANTHER" id="PTHR10300:SF14">
    <property type="entry name" value="PROTEIN SARAH"/>
    <property type="match status" value="1"/>
</dbReference>
<feature type="compositionally biased region" description="Low complexity" evidence="2">
    <location>
        <begin position="62"/>
        <end position="81"/>
    </location>
</feature>
<feature type="region of interest" description="Disordered" evidence="2">
    <location>
        <begin position="48"/>
        <end position="85"/>
    </location>
</feature>
<dbReference type="GO" id="GO:0008597">
    <property type="term" value="F:calcium-dependent protein serine/threonine phosphatase regulator activity"/>
    <property type="evidence" value="ECO:0007669"/>
    <property type="project" value="TreeGrafter"/>
</dbReference>
<dbReference type="AlphaFoldDB" id="A0A8H7ZPE1"/>
<dbReference type="EMBL" id="JAEFCI010010795">
    <property type="protein sequence ID" value="KAG5457004.1"/>
    <property type="molecule type" value="Genomic_DNA"/>
</dbReference>
<keyword evidence="4" id="KW-1185">Reference proteome</keyword>